<organism evidence="3">
    <name type="scientific">Angiostrongylus costaricensis</name>
    <name type="common">Nematode worm</name>
    <dbReference type="NCBI Taxonomy" id="334426"/>
    <lineage>
        <taxon>Eukaryota</taxon>
        <taxon>Metazoa</taxon>
        <taxon>Ecdysozoa</taxon>
        <taxon>Nematoda</taxon>
        <taxon>Chromadorea</taxon>
        <taxon>Rhabditida</taxon>
        <taxon>Rhabditina</taxon>
        <taxon>Rhabditomorpha</taxon>
        <taxon>Strongyloidea</taxon>
        <taxon>Metastrongylidae</taxon>
        <taxon>Angiostrongylus</taxon>
    </lineage>
</organism>
<reference evidence="1 2" key="2">
    <citation type="submission" date="2018-11" db="EMBL/GenBank/DDBJ databases">
        <authorList>
            <consortium name="Pathogen Informatics"/>
        </authorList>
    </citation>
    <scope>NUCLEOTIDE SEQUENCE [LARGE SCALE GENOMIC DNA]</scope>
    <source>
        <strain evidence="1 2">Costa Rica</strain>
    </source>
</reference>
<protein>
    <submittedName>
        <fullName evidence="3">Ovule protein</fullName>
    </submittedName>
</protein>
<accession>A0A0R3PYK1</accession>
<dbReference type="WBParaSite" id="ACOC_0001151301-mRNA-1">
    <property type="protein sequence ID" value="ACOC_0001151301-mRNA-1"/>
    <property type="gene ID" value="ACOC_0001151301"/>
</dbReference>
<dbReference type="EMBL" id="UYYA01004713">
    <property type="protein sequence ID" value="VDM63099.1"/>
    <property type="molecule type" value="Genomic_DNA"/>
</dbReference>
<dbReference type="Proteomes" id="UP000267027">
    <property type="component" value="Unassembled WGS sequence"/>
</dbReference>
<evidence type="ECO:0000313" key="3">
    <source>
        <dbReference type="WBParaSite" id="ACOC_0001151301-mRNA-1"/>
    </source>
</evidence>
<reference evidence="3" key="1">
    <citation type="submission" date="2017-02" db="UniProtKB">
        <authorList>
            <consortium name="WormBaseParasite"/>
        </authorList>
    </citation>
    <scope>IDENTIFICATION</scope>
</reference>
<keyword evidence="2" id="KW-1185">Reference proteome</keyword>
<sequence>MSSVECGLLELRVTMNGLGRHDKLKLPLILLIPFQSAYSSVVACYWEKFFIGVTEGVEWVTSSRLGQSVTSYLALFACMIKSSFKDSDESESAL</sequence>
<evidence type="ECO:0000313" key="2">
    <source>
        <dbReference type="Proteomes" id="UP000267027"/>
    </source>
</evidence>
<proteinExistence type="predicted"/>
<gene>
    <name evidence="1" type="ORF">ACOC_LOCUS11514</name>
</gene>
<name>A0A0R3PYK1_ANGCS</name>
<evidence type="ECO:0000313" key="1">
    <source>
        <dbReference type="EMBL" id="VDM63099.1"/>
    </source>
</evidence>
<dbReference type="AlphaFoldDB" id="A0A0R3PYK1"/>